<comment type="caution">
    <text evidence="1">The sequence shown here is derived from an EMBL/GenBank/DDBJ whole genome shotgun (WGS) entry which is preliminary data.</text>
</comment>
<organism evidence="1 2">
    <name type="scientific">Paenibacillus terrae</name>
    <dbReference type="NCBI Taxonomy" id="159743"/>
    <lineage>
        <taxon>Bacteria</taxon>
        <taxon>Bacillati</taxon>
        <taxon>Bacillota</taxon>
        <taxon>Bacilli</taxon>
        <taxon>Bacillales</taxon>
        <taxon>Paenibacillaceae</taxon>
        <taxon>Paenibacillus</taxon>
    </lineage>
</organism>
<dbReference type="RefSeq" id="WP_044647518.1">
    <property type="nucleotide sequence ID" value="NZ_JTHP01000040.1"/>
</dbReference>
<keyword evidence="2" id="KW-1185">Reference proteome</keyword>
<gene>
    <name evidence="1" type="ORF">QD47_18515</name>
</gene>
<dbReference type="AlphaFoldDB" id="A0A0D7WYY0"/>
<reference evidence="1 2" key="1">
    <citation type="submission" date="2014-11" db="EMBL/GenBank/DDBJ databases">
        <title>Draft Genome Sequences of Paenibacillus polymyxa NRRL B-30509 and Paenibacillus terrae NRRL B-30644, Strains from a Poultry Environment that Produce Tridecaptin A and Paenicidins.</title>
        <authorList>
            <person name="van Belkum M.J."/>
            <person name="Lohans C.T."/>
            <person name="Vederas J.C."/>
        </authorList>
    </citation>
    <scope>NUCLEOTIDE SEQUENCE [LARGE SCALE GENOMIC DNA]</scope>
    <source>
        <strain evidence="1 2">NRRL B-30644</strain>
    </source>
</reference>
<evidence type="ECO:0000313" key="2">
    <source>
        <dbReference type="Proteomes" id="UP000032534"/>
    </source>
</evidence>
<proteinExistence type="predicted"/>
<protein>
    <submittedName>
        <fullName evidence="1">Uncharacterized protein</fullName>
    </submittedName>
</protein>
<dbReference type="PATRIC" id="fig|159743.3.peg.4117"/>
<accession>A0A0D7WYY0</accession>
<dbReference type="Proteomes" id="UP000032534">
    <property type="component" value="Unassembled WGS sequence"/>
</dbReference>
<evidence type="ECO:0000313" key="1">
    <source>
        <dbReference type="EMBL" id="KJD44194.1"/>
    </source>
</evidence>
<name>A0A0D7WYY0_9BACL</name>
<sequence length="69" mass="7846">MSERDRTIAYLTGPEYEANKKQADNDLAASLVEKQEEVRKLSKALEEIASEEMMIGSAPVKMKHIAQWH</sequence>
<dbReference type="EMBL" id="JTHP01000040">
    <property type="protein sequence ID" value="KJD44194.1"/>
    <property type="molecule type" value="Genomic_DNA"/>
</dbReference>